<evidence type="ECO:0000313" key="10">
    <source>
        <dbReference type="Proteomes" id="UP000018149"/>
    </source>
</evidence>
<dbReference type="STRING" id="109232.RMONA_06780"/>
<evidence type="ECO:0000256" key="2">
    <source>
        <dbReference type="ARBA" id="ARBA00005642"/>
    </source>
</evidence>
<evidence type="ECO:0000256" key="6">
    <source>
        <dbReference type="SAM" id="Phobius"/>
    </source>
</evidence>
<dbReference type="PANTHER" id="PTHR13767">
    <property type="entry name" value="TRNA-PSEUDOURIDINE SYNTHASE"/>
    <property type="match status" value="1"/>
</dbReference>
<dbReference type="EMBL" id="LN794217">
    <property type="protein sequence ID" value="CEO17712.1"/>
    <property type="molecule type" value="Genomic_DNA"/>
</dbReference>
<dbReference type="NCBIfam" id="TIGR00431">
    <property type="entry name" value="TruB"/>
    <property type="match status" value="1"/>
</dbReference>
<reference evidence="9 10" key="1">
    <citation type="submission" date="2015-01" db="EMBL/GenBank/DDBJ databases">
        <title>Draft genome sequence of Rickettsia monacensis strain IrR/Munich.</title>
        <authorList>
            <person name="Felsheim R.F."/>
            <person name="Johnson S.L."/>
            <person name="Kurtti T.J."/>
            <person name="Munderloh U.G."/>
        </authorList>
    </citation>
    <scope>NUCLEOTIDE SEQUENCE [LARGE SCALE GENOMIC DNA]</scope>
    <source>
        <strain evidence="9 10">IrR/Munich</strain>
    </source>
</reference>
<dbReference type="EC" id="5.4.99.25" evidence="5"/>
<dbReference type="InterPro" id="IPR032819">
    <property type="entry name" value="TruB_C"/>
</dbReference>
<accession>A0A0B7J0M6</accession>
<dbReference type="PANTHER" id="PTHR13767:SF2">
    <property type="entry name" value="PSEUDOURIDYLATE SYNTHASE TRUB1"/>
    <property type="match status" value="1"/>
</dbReference>
<dbReference type="GO" id="GO:1990481">
    <property type="term" value="P:mRNA pseudouridine synthesis"/>
    <property type="evidence" value="ECO:0007669"/>
    <property type="project" value="TreeGrafter"/>
</dbReference>
<dbReference type="Gene3D" id="3.30.2350.10">
    <property type="entry name" value="Pseudouridine synthase"/>
    <property type="match status" value="1"/>
</dbReference>
<dbReference type="GO" id="GO:0031119">
    <property type="term" value="P:tRNA pseudouridine synthesis"/>
    <property type="evidence" value="ECO:0007669"/>
    <property type="project" value="UniProtKB-UniRule"/>
</dbReference>
<comment type="function">
    <text evidence="5">Responsible for synthesis of pseudouridine from uracil-55 in the psi GC loop of transfer RNAs.</text>
</comment>
<dbReference type="SUPFAM" id="SSF55120">
    <property type="entry name" value="Pseudouridine synthase"/>
    <property type="match status" value="1"/>
</dbReference>
<keyword evidence="10" id="KW-1185">Reference proteome</keyword>
<proteinExistence type="inferred from homology"/>
<feature type="transmembrane region" description="Helical" evidence="6">
    <location>
        <begin position="25"/>
        <end position="45"/>
    </location>
</feature>
<feature type="domain" description="Pseudouridine synthase II N-terminal" evidence="7">
    <location>
        <begin position="83"/>
        <end position="232"/>
    </location>
</feature>
<feature type="active site" description="Nucleophile" evidence="5">
    <location>
        <position position="98"/>
    </location>
</feature>
<gene>
    <name evidence="5 9" type="primary">truB</name>
    <name evidence="9" type="ORF">RMONA_06780</name>
</gene>
<protein>
    <recommendedName>
        <fullName evidence="5">tRNA pseudouridine synthase B</fullName>
        <ecNumber evidence="5">5.4.99.25</ecNumber>
    </recommendedName>
    <alternativeName>
        <fullName evidence="5">tRNA pseudouridine(55) synthase</fullName>
        <shortName evidence="5">Psi55 synthase</shortName>
    </alternativeName>
    <alternativeName>
        <fullName evidence="5">tRNA pseudouridylate synthase</fullName>
    </alternativeName>
    <alternativeName>
        <fullName evidence="5">tRNA-uridine isomerase</fullName>
    </alternativeName>
</protein>
<dbReference type="AlphaFoldDB" id="A0A0B7J0M6"/>
<evidence type="ECO:0000256" key="5">
    <source>
        <dbReference type="HAMAP-Rule" id="MF_01080"/>
    </source>
</evidence>
<dbReference type="KEGG" id="rmc:RMONA_06780"/>
<dbReference type="InterPro" id="IPR002501">
    <property type="entry name" value="PsdUridine_synth_N"/>
</dbReference>
<dbReference type="HOGENOM" id="CLU_032087_0_3_5"/>
<dbReference type="InterPro" id="IPR014780">
    <property type="entry name" value="tRNA_psdUridine_synth_TruB"/>
</dbReference>
<keyword evidence="6" id="KW-0812">Transmembrane</keyword>
<dbReference type="CDD" id="cd02573">
    <property type="entry name" value="PseudoU_synth_EcTruB"/>
    <property type="match status" value="1"/>
</dbReference>
<keyword evidence="4 5" id="KW-0413">Isomerase</keyword>
<dbReference type="Pfam" id="PF01509">
    <property type="entry name" value="TruB_N"/>
    <property type="match status" value="1"/>
</dbReference>
<name>A0A0B7J0M6_9RICK</name>
<dbReference type="Pfam" id="PF16198">
    <property type="entry name" value="TruB_C_2"/>
    <property type="match status" value="1"/>
</dbReference>
<comment type="catalytic activity">
    <reaction evidence="1 5">
        <text>uridine(55) in tRNA = pseudouridine(55) in tRNA</text>
        <dbReference type="Rhea" id="RHEA:42532"/>
        <dbReference type="Rhea" id="RHEA-COMP:10101"/>
        <dbReference type="Rhea" id="RHEA-COMP:10102"/>
        <dbReference type="ChEBI" id="CHEBI:65314"/>
        <dbReference type="ChEBI" id="CHEBI:65315"/>
        <dbReference type="EC" id="5.4.99.25"/>
    </reaction>
</comment>
<dbReference type="HAMAP" id="MF_01080">
    <property type="entry name" value="TruB_bact"/>
    <property type="match status" value="1"/>
</dbReference>
<keyword evidence="3 5" id="KW-0819">tRNA processing</keyword>
<evidence type="ECO:0000259" key="8">
    <source>
        <dbReference type="Pfam" id="PF16198"/>
    </source>
</evidence>
<comment type="similarity">
    <text evidence="2 5">Belongs to the pseudouridine synthase TruB family. Type 1 subfamily.</text>
</comment>
<sequence length="355" mass="40470">MNCMSFPRKRESSKLFKRFFEKLDLSRFTLHLELFLIYTTILYWLELYIKDFLNLSQIKMSNYWLNIYKPRGISSAILVSIVKKILGKVKIGHAGTLDVEAEGVLPLAVGEATKLIQLLINARKAYIFTVKFGTQTDSGDYAGKVIATKDYIPSQEEAYAVCSKFIGNVTQIPQAFSALKVNGVRAYKLAREGKEVELKPRNITIYDLKCLNFDEKNATAIYYTECSKGTYIRTLAEDLALSLQSLGFVIELRRTQVGIFKEENAIRIKSPDEITKNSLEEKSIKIEAILDDILVLDATDSQAQQIKYGQKCLFNYEKDVNLLWVRYKGVLLAIGSLNKSCFNSLRVFNLTQDFF</sequence>
<dbReference type="Proteomes" id="UP000018149">
    <property type="component" value="Chromosome I"/>
</dbReference>
<keyword evidence="6" id="KW-0472">Membrane</keyword>
<evidence type="ECO:0000256" key="1">
    <source>
        <dbReference type="ARBA" id="ARBA00000385"/>
    </source>
</evidence>
<evidence type="ECO:0000313" key="9">
    <source>
        <dbReference type="EMBL" id="CEO17712.1"/>
    </source>
</evidence>
<evidence type="ECO:0000259" key="7">
    <source>
        <dbReference type="Pfam" id="PF01509"/>
    </source>
</evidence>
<evidence type="ECO:0000256" key="3">
    <source>
        <dbReference type="ARBA" id="ARBA00022694"/>
    </source>
</evidence>
<organism evidence="9 10">
    <name type="scientific">Rickettsia monacensis</name>
    <dbReference type="NCBI Taxonomy" id="109232"/>
    <lineage>
        <taxon>Bacteria</taxon>
        <taxon>Pseudomonadati</taxon>
        <taxon>Pseudomonadota</taxon>
        <taxon>Alphaproteobacteria</taxon>
        <taxon>Rickettsiales</taxon>
        <taxon>Rickettsiaceae</taxon>
        <taxon>Rickettsieae</taxon>
        <taxon>Rickettsia</taxon>
        <taxon>spotted fever group</taxon>
    </lineage>
</organism>
<dbReference type="GO" id="GO:0003723">
    <property type="term" value="F:RNA binding"/>
    <property type="evidence" value="ECO:0007669"/>
    <property type="project" value="InterPro"/>
</dbReference>
<dbReference type="GO" id="GO:0160148">
    <property type="term" value="F:tRNA pseudouridine(55) synthase activity"/>
    <property type="evidence" value="ECO:0007669"/>
    <property type="project" value="UniProtKB-EC"/>
</dbReference>
<dbReference type="InterPro" id="IPR020103">
    <property type="entry name" value="PsdUridine_synth_cat_dom_sf"/>
</dbReference>
<feature type="domain" description="tRNA pseudouridylate synthase B C-terminal" evidence="8">
    <location>
        <begin position="233"/>
        <end position="273"/>
    </location>
</feature>
<keyword evidence="6" id="KW-1133">Transmembrane helix</keyword>
<evidence type="ECO:0000256" key="4">
    <source>
        <dbReference type="ARBA" id="ARBA00023235"/>
    </source>
</evidence>